<keyword evidence="4" id="KW-0804">Transcription</keyword>
<evidence type="ECO:0000256" key="4">
    <source>
        <dbReference type="ARBA" id="ARBA00023163"/>
    </source>
</evidence>
<evidence type="ECO:0000256" key="1">
    <source>
        <dbReference type="ARBA" id="ARBA00023015"/>
    </source>
</evidence>
<proteinExistence type="predicted"/>
<evidence type="ECO:0000256" key="3">
    <source>
        <dbReference type="ARBA" id="ARBA00023125"/>
    </source>
</evidence>
<organism evidence="6 7">
    <name type="scientific">Niabella ginsengisoli</name>
    <dbReference type="NCBI Taxonomy" id="522298"/>
    <lineage>
        <taxon>Bacteria</taxon>
        <taxon>Pseudomonadati</taxon>
        <taxon>Bacteroidota</taxon>
        <taxon>Chitinophagia</taxon>
        <taxon>Chitinophagales</taxon>
        <taxon>Chitinophagaceae</taxon>
        <taxon>Niabella</taxon>
    </lineage>
</organism>
<name>A0ABS9SDK5_9BACT</name>
<comment type="caution">
    <text evidence="6">The sequence shown here is derived from an EMBL/GenBank/DDBJ whole genome shotgun (WGS) entry which is preliminary data.</text>
</comment>
<evidence type="ECO:0000313" key="7">
    <source>
        <dbReference type="Proteomes" id="UP001202248"/>
    </source>
</evidence>
<dbReference type="EMBL" id="JAKWBL010000001">
    <property type="protein sequence ID" value="MCH5596442.1"/>
    <property type="molecule type" value="Genomic_DNA"/>
</dbReference>
<feature type="domain" description="RNA polymerase sigma-70 region 2" evidence="5">
    <location>
        <begin position="20"/>
        <end position="84"/>
    </location>
</feature>
<reference evidence="6 7" key="1">
    <citation type="submission" date="2022-02" db="EMBL/GenBank/DDBJ databases">
        <authorList>
            <person name="Min J."/>
        </authorList>
    </citation>
    <scope>NUCLEOTIDE SEQUENCE [LARGE SCALE GENOMIC DNA]</scope>
    <source>
        <strain evidence="6 7">GR10-1</strain>
    </source>
</reference>
<keyword evidence="1" id="KW-0805">Transcription regulation</keyword>
<keyword evidence="2" id="KW-0731">Sigma factor</keyword>
<sequence>MDYVSEIKQGNKLVFEEVYYKYHNRFYFYVLRRTASEELAEEVVQMSFIKVWEKRSQLSASFPIEVQIARIARSIMIDVLRRKAIERRVLDTIKQNADAAIIGDPAADKQLVEKVQEAIESLPPQCKKSSCSVVKKVSLIFK</sequence>
<dbReference type="PANTHER" id="PTHR43133">
    <property type="entry name" value="RNA POLYMERASE ECF-TYPE SIGMA FACTO"/>
    <property type="match status" value="1"/>
</dbReference>
<dbReference type="SUPFAM" id="SSF88946">
    <property type="entry name" value="Sigma2 domain of RNA polymerase sigma factors"/>
    <property type="match status" value="1"/>
</dbReference>
<evidence type="ECO:0000256" key="2">
    <source>
        <dbReference type="ARBA" id="ARBA00023082"/>
    </source>
</evidence>
<dbReference type="Pfam" id="PF04542">
    <property type="entry name" value="Sigma70_r2"/>
    <property type="match status" value="1"/>
</dbReference>
<dbReference type="Gene3D" id="1.10.1740.10">
    <property type="match status" value="1"/>
</dbReference>
<gene>
    <name evidence="6" type="ORF">MKP09_00140</name>
</gene>
<dbReference type="RefSeq" id="WP_240825224.1">
    <property type="nucleotide sequence ID" value="NZ_JAKWBL010000001.1"/>
</dbReference>
<protein>
    <recommendedName>
        <fullName evidence="5">RNA polymerase sigma-70 region 2 domain-containing protein</fullName>
    </recommendedName>
</protein>
<dbReference type="InterPro" id="IPR039425">
    <property type="entry name" value="RNA_pol_sigma-70-like"/>
</dbReference>
<dbReference type="InterPro" id="IPR013325">
    <property type="entry name" value="RNA_pol_sigma_r2"/>
</dbReference>
<evidence type="ECO:0000259" key="5">
    <source>
        <dbReference type="Pfam" id="PF04542"/>
    </source>
</evidence>
<dbReference type="InterPro" id="IPR007627">
    <property type="entry name" value="RNA_pol_sigma70_r2"/>
</dbReference>
<dbReference type="Proteomes" id="UP001202248">
    <property type="component" value="Unassembled WGS sequence"/>
</dbReference>
<keyword evidence="3" id="KW-0238">DNA-binding</keyword>
<keyword evidence="7" id="KW-1185">Reference proteome</keyword>
<dbReference type="PANTHER" id="PTHR43133:SF8">
    <property type="entry name" value="RNA POLYMERASE SIGMA FACTOR HI_1459-RELATED"/>
    <property type="match status" value="1"/>
</dbReference>
<accession>A0ABS9SDK5</accession>
<evidence type="ECO:0000313" key="6">
    <source>
        <dbReference type="EMBL" id="MCH5596442.1"/>
    </source>
</evidence>